<dbReference type="AlphaFoldDB" id="A0AA40C3A1"/>
<protein>
    <submittedName>
        <fullName evidence="2">Uncharacterized protein</fullName>
    </submittedName>
</protein>
<gene>
    <name evidence="2" type="ORF">B0T14DRAFT_602273</name>
</gene>
<keyword evidence="3" id="KW-1185">Reference proteome</keyword>
<sequence>MALLPTTYLGVSQIHGIRLHDCPVKRPFGDWVDEEALQAKVVGFLNLLVVSDIDESDRREQFLAITRLTWFQRGWTFQALITAPKITLLYKRAVLPWYDLLRQLPAAYREAGVSAAAGRAETAYLWMEVEGPLKVRPSPTATNPENNSNVTMISMGSFYAHPDSIMTRDRVLMLATGVLMFSTSLSSALVVALVTASANTYVFGRYEPWEV</sequence>
<reference evidence="2" key="1">
    <citation type="submission" date="2023-06" db="EMBL/GenBank/DDBJ databases">
        <title>Genome-scale phylogeny and comparative genomics of the fungal order Sordariales.</title>
        <authorList>
            <consortium name="Lawrence Berkeley National Laboratory"/>
            <person name="Hensen N."/>
            <person name="Bonometti L."/>
            <person name="Westerberg I."/>
            <person name="Brannstrom I.O."/>
            <person name="Guillou S."/>
            <person name="Cros-Aarteil S."/>
            <person name="Calhoun S."/>
            <person name="Haridas S."/>
            <person name="Kuo A."/>
            <person name="Mondo S."/>
            <person name="Pangilinan J."/>
            <person name="Riley R."/>
            <person name="Labutti K."/>
            <person name="Andreopoulos B."/>
            <person name="Lipzen A."/>
            <person name="Chen C."/>
            <person name="Yanf M."/>
            <person name="Daum C."/>
            <person name="Ng V."/>
            <person name="Clum A."/>
            <person name="Steindorff A."/>
            <person name="Ohm R."/>
            <person name="Martin F."/>
            <person name="Silar P."/>
            <person name="Natvig D."/>
            <person name="Lalanne C."/>
            <person name="Gautier V."/>
            <person name="Ament-Velasquez S.L."/>
            <person name="Kruys A."/>
            <person name="Hutchinson M.I."/>
            <person name="Powell A.J."/>
            <person name="Barry K."/>
            <person name="Miller A.N."/>
            <person name="Grigoriev I.V."/>
            <person name="Debuchy R."/>
            <person name="Gladieux P."/>
            <person name="Thoren M.H."/>
            <person name="Johannesson H."/>
        </authorList>
    </citation>
    <scope>NUCLEOTIDE SEQUENCE</scope>
    <source>
        <strain evidence="2">CBS 606.72</strain>
    </source>
</reference>
<keyword evidence="1" id="KW-0812">Transmembrane</keyword>
<proteinExistence type="predicted"/>
<feature type="transmembrane region" description="Helical" evidence="1">
    <location>
        <begin position="171"/>
        <end position="196"/>
    </location>
</feature>
<comment type="caution">
    <text evidence="2">The sequence shown here is derived from an EMBL/GenBank/DDBJ whole genome shotgun (WGS) entry which is preliminary data.</text>
</comment>
<dbReference type="Proteomes" id="UP001175000">
    <property type="component" value="Unassembled WGS sequence"/>
</dbReference>
<dbReference type="EMBL" id="JAULSU010000003">
    <property type="protein sequence ID" value="KAK0623766.1"/>
    <property type="molecule type" value="Genomic_DNA"/>
</dbReference>
<name>A0AA40C3A1_9PEZI</name>
<keyword evidence="1" id="KW-1133">Transmembrane helix</keyword>
<keyword evidence="1" id="KW-0472">Membrane</keyword>
<evidence type="ECO:0000313" key="3">
    <source>
        <dbReference type="Proteomes" id="UP001175000"/>
    </source>
</evidence>
<accession>A0AA40C3A1</accession>
<evidence type="ECO:0000256" key="1">
    <source>
        <dbReference type="SAM" id="Phobius"/>
    </source>
</evidence>
<organism evidence="2 3">
    <name type="scientific">Immersiella caudata</name>
    <dbReference type="NCBI Taxonomy" id="314043"/>
    <lineage>
        <taxon>Eukaryota</taxon>
        <taxon>Fungi</taxon>
        <taxon>Dikarya</taxon>
        <taxon>Ascomycota</taxon>
        <taxon>Pezizomycotina</taxon>
        <taxon>Sordariomycetes</taxon>
        <taxon>Sordariomycetidae</taxon>
        <taxon>Sordariales</taxon>
        <taxon>Lasiosphaeriaceae</taxon>
        <taxon>Immersiella</taxon>
    </lineage>
</organism>
<evidence type="ECO:0000313" key="2">
    <source>
        <dbReference type="EMBL" id="KAK0623766.1"/>
    </source>
</evidence>